<dbReference type="Pfam" id="PF14389">
    <property type="entry name" value="Lzipper-MIP1"/>
    <property type="match status" value="1"/>
</dbReference>
<dbReference type="PANTHER" id="PTHR46248:SF6">
    <property type="entry name" value="OS03G0859900 PROTEIN"/>
    <property type="match status" value="1"/>
</dbReference>
<proteinExistence type="predicted"/>
<dbReference type="InterPro" id="IPR006869">
    <property type="entry name" value="DUF547"/>
</dbReference>
<sequence>MDASLSEWLTDPMCVLQGRKSAGVPPRRLDLEKEAAELQRMLHDEEKVHEILERALLPQNALLTLPVSGLLPKKTKELLAELVVVEEEIARLESEIIASSHVPGQPTLLQKIALETKPLFFINQAIKGDYLVNGFSDITSAARLIRSFHHKGSQKAVEIMEKASGKGRMPQKASSPKLPTKHLSNKSFLELGMPSNPEMAVGLKNKAALNIGGHKLNALAIKHLILKQSSNSNEDDWKVHKDDKEMVPKDYGLEQSNPNIVFALCSGCKSSPAVRIYTADGVVGELEKSKMDYLQASIAVTTTKRILIPHLLHSNMHDFARDSDSLVDWIVNQLPASWPLRKSMLECLKGRTAAKISHTMDVIPNDSEFQYLVPM</sequence>
<name>A0A9E7JJ60_9LILI</name>
<protein>
    <recommendedName>
        <fullName evidence="6">Ternary complex factor MIP1 leucine-zipper domain-containing protein</fullName>
    </recommendedName>
</protein>
<feature type="domain" description="DUF547" evidence="2">
    <location>
        <begin position="186"/>
        <end position="294"/>
    </location>
</feature>
<organism evidence="4 5">
    <name type="scientific">Musa troglodytarum</name>
    <name type="common">fe'i banana</name>
    <dbReference type="NCBI Taxonomy" id="320322"/>
    <lineage>
        <taxon>Eukaryota</taxon>
        <taxon>Viridiplantae</taxon>
        <taxon>Streptophyta</taxon>
        <taxon>Embryophyta</taxon>
        <taxon>Tracheophyta</taxon>
        <taxon>Spermatophyta</taxon>
        <taxon>Magnoliopsida</taxon>
        <taxon>Liliopsida</taxon>
        <taxon>Zingiberales</taxon>
        <taxon>Musaceae</taxon>
        <taxon>Musa</taxon>
    </lineage>
</organism>
<gene>
    <name evidence="4" type="ORF">MUK42_02902</name>
</gene>
<feature type="domain" description="Ternary complex factor MIP1 leucine-zipper" evidence="3">
    <location>
        <begin position="27"/>
        <end position="96"/>
    </location>
</feature>
<dbReference type="AlphaFoldDB" id="A0A9E7JJ60"/>
<dbReference type="InterPro" id="IPR025757">
    <property type="entry name" value="MIP1_Leuzipper"/>
</dbReference>
<dbReference type="OrthoDB" id="418495at2759"/>
<keyword evidence="1" id="KW-0175">Coiled coil</keyword>
<dbReference type="Pfam" id="PF04784">
    <property type="entry name" value="DUF547"/>
    <property type="match status" value="1"/>
</dbReference>
<dbReference type="PANTHER" id="PTHR46248">
    <property type="entry name" value="EXPRESSED PROTEIN"/>
    <property type="match status" value="1"/>
</dbReference>
<feature type="coiled-coil region" evidence="1">
    <location>
        <begin position="28"/>
        <end position="95"/>
    </location>
</feature>
<evidence type="ECO:0000313" key="5">
    <source>
        <dbReference type="Proteomes" id="UP001055439"/>
    </source>
</evidence>
<evidence type="ECO:0000259" key="2">
    <source>
        <dbReference type="Pfam" id="PF04784"/>
    </source>
</evidence>
<dbReference type="EMBL" id="CP097503">
    <property type="protein sequence ID" value="URD82978.1"/>
    <property type="molecule type" value="Genomic_DNA"/>
</dbReference>
<evidence type="ECO:0000313" key="4">
    <source>
        <dbReference type="EMBL" id="URD82978.1"/>
    </source>
</evidence>
<reference evidence="4" key="1">
    <citation type="submission" date="2022-05" db="EMBL/GenBank/DDBJ databases">
        <title>The Musa troglodytarum L. genome provides insights into the mechanism of non-climacteric behaviour and enrichment of carotenoids.</title>
        <authorList>
            <person name="Wang J."/>
        </authorList>
    </citation>
    <scope>NUCLEOTIDE SEQUENCE</scope>
    <source>
        <tissue evidence="4">Leaf</tissue>
    </source>
</reference>
<evidence type="ECO:0000259" key="3">
    <source>
        <dbReference type="Pfam" id="PF14389"/>
    </source>
</evidence>
<evidence type="ECO:0000256" key="1">
    <source>
        <dbReference type="SAM" id="Coils"/>
    </source>
</evidence>
<accession>A0A9E7JJ60</accession>
<keyword evidence="5" id="KW-1185">Reference proteome</keyword>
<evidence type="ECO:0008006" key="6">
    <source>
        <dbReference type="Google" id="ProtNLM"/>
    </source>
</evidence>
<dbReference type="Proteomes" id="UP001055439">
    <property type="component" value="Chromosome 10"/>
</dbReference>